<gene>
    <name evidence="1" type="ORF">EZE20_18420</name>
</gene>
<evidence type="ECO:0000313" key="1">
    <source>
        <dbReference type="EMBL" id="TDB62357.1"/>
    </source>
</evidence>
<dbReference type="OrthoDB" id="763376at2"/>
<sequence length="172" mass="19115">MKSILLFLPALLYLTSCTETGGTAKAITSSEKTSNAPEKSTDAAKTWLIKAIEGHFNSENFPMEKITTPTYVEYKSDATNVDMDGGLSVEEFTKKWKSTFNPALAGIGTGFLISGQDYGKIKVTSCVLIKELNEKRRLYKVILDDPELKESYTREILVGRNGNSFLIEDVRE</sequence>
<reference evidence="1 2" key="1">
    <citation type="submission" date="2019-02" db="EMBL/GenBank/DDBJ databases">
        <title>Arundinibacter roseus gen. nov., sp. nov., a new member of the family Cytophagaceae.</title>
        <authorList>
            <person name="Szuroczki S."/>
            <person name="Khayer B."/>
            <person name="Sproer C."/>
            <person name="Toumi M."/>
            <person name="Szabo A."/>
            <person name="Felfoldi T."/>
            <person name="Schumann P."/>
            <person name="Toth E."/>
        </authorList>
    </citation>
    <scope>NUCLEOTIDE SEQUENCE [LARGE SCALE GENOMIC DNA]</scope>
    <source>
        <strain evidence="1 2">DMA-k-7a</strain>
    </source>
</reference>
<keyword evidence="2" id="KW-1185">Reference proteome</keyword>
<dbReference type="RefSeq" id="WP_132120415.1">
    <property type="nucleotide sequence ID" value="NZ_SMJU01000012.1"/>
</dbReference>
<dbReference type="AlphaFoldDB" id="A0A4R4K4J8"/>
<comment type="caution">
    <text evidence="1">The sequence shown here is derived from an EMBL/GenBank/DDBJ whole genome shotgun (WGS) entry which is preliminary data.</text>
</comment>
<accession>A0A4R4K4J8</accession>
<organism evidence="1 2">
    <name type="scientific">Arundinibacter roseus</name>
    <dbReference type="NCBI Taxonomy" id="2070510"/>
    <lineage>
        <taxon>Bacteria</taxon>
        <taxon>Pseudomonadati</taxon>
        <taxon>Bacteroidota</taxon>
        <taxon>Cytophagia</taxon>
        <taxon>Cytophagales</taxon>
        <taxon>Spirosomataceae</taxon>
        <taxon>Arundinibacter</taxon>
    </lineage>
</organism>
<proteinExistence type="predicted"/>
<evidence type="ECO:0000313" key="2">
    <source>
        <dbReference type="Proteomes" id="UP000295706"/>
    </source>
</evidence>
<dbReference type="EMBL" id="SMJU01000012">
    <property type="protein sequence ID" value="TDB62357.1"/>
    <property type="molecule type" value="Genomic_DNA"/>
</dbReference>
<protein>
    <submittedName>
        <fullName evidence="1">Uncharacterized protein</fullName>
    </submittedName>
</protein>
<dbReference type="Proteomes" id="UP000295706">
    <property type="component" value="Unassembled WGS sequence"/>
</dbReference>
<name>A0A4R4K4J8_9BACT</name>